<dbReference type="OrthoDB" id="9770625at2"/>
<evidence type="ECO:0000313" key="4">
    <source>
        <dbReference type="EMBL" id="SDM94715.1"/>
    </source>
</evidence>
<keyword evidence="2" id="KW-0813">Transport</keyword>
<dbReference type="InterPro" id="IPR050490">
    <property type="entry name" value="Bact_solute-bd_prot1"/>
</dbReference>
<dbReference type="InterPro" id="IPR006059">
    <property type="entry name" value="SBP"/>
</dbReference>
<protein>
    <submittedName>
        <fullName evidence="4">Multiple sugar transport system substrate-binding protein</fullName>
    </submittedName>
</protein>
<dbReference type="EMBL" id="FNHE01000010">
    <property type="protein sequence ID" value="SDM94715.1"/>
    <property type="molecule type" value="Genomic_DNA"/>
</dbReference>
<organism evidence="4 5">
    <name type="scientific">Geodermatophilus siccatus</name>
    <dbReference type="NCBI Taxonomy" id="1137991"/>
    <lineage>
        <taxon>Bacteria</taxon>
        <taxon>Bacillati</taxon>
        <taxon>Actinomycetota</taxon>
        <taxon>Actinomycetes</taxon>
        <taxon>Geodermatophilales</taxon>
        <taxon>Geodermatophilaceae</taxon>
        <taxon>Geodermatophilus</taxon>
    </lineage>
</organism>
<dbReference type="PANTHER" id="PTHR43649:SF34">
    <property type="entry name" value="ABC TRANSPORTER PERIPLASMIC-BINDING PROTEIN YCJN-RELATED"/>
    <property type="match status" value="1"/>
</dbReference>
<sequence length="468" mass="47991">MGATGRRVRVSVAAVGVTVLLAACGSGDGGGGGGGDGGGPLTVWTLENLPDRLAAQEEIAAAFTGSSGIEVELVGIDEDQFNQLLTSSAAAGELPDVIGALPLAGVQALATNELLAPDVAADVVEGLGADTFSEQALELTRDGGTQLAVPSDGWAQLLVYRKDLFDAAGLAVPDSYESILAAAQAIDSPETAGFTGATAPNDAFTQQTFEHLALGNGCQLVDDGGEVTLDSDQCVAAFEFYDRLISDYSVSGSQDVDTTRAAYFAGQAAMVVWSSFILDEMAGLRADALPTCPECSADPAFLAKNSGVVTAIAGPDGDQGAQFGEVVSWAVTADAQTDAATRFVTYMLEDGYEQWIGFSPEGKVPTRQGTAEEPTRFIDAWATLPAGVDTKAPLSDFYSAEVLDALRNAPDTISPWGIPQGQGALVGASLGELPVPQAISAMTGGELDPQQAAQQAADALREIASSLE</sequence>
<dbReference type="PROSITE" id="PS51257">
    <property type="entry name" value="PROKAR_LIPOPROTEIN"/>
    <property type="match status" value="1"/>
</dbReference>
<keyword evidence="4" id="KW-0762">Sugar transport</keyword>
<gene>
    <name evidence="4" type="ORF">SAMN05660642_03662</name>
</gene>
<accession>A0A1G9XEL8</accession>
<keyword evidence="5" id="KW-1185">Reference proteome</keyword>
<comment type="similarity">
    <text evidence="1">Belongs to the bacterial solute-binding protein 1 family.</text>
</comment>
<evidence type="ECO:0000256" key="3">
    <source>
        <dbReference type="ARBA" id="ARBA00022729"/>
    </source>
</evidence>
<dbReference type="SUPFAM" id="SSF53850">
    <property type="entry name" value="Periplasmic binding protein-like II"/>
    <property type="match status" value="1"/>
</dbReference>
<dbReference type="Proteomes" id="UP000198680">
    <property type="component" value="Unassembled WGS sequence"/>
</dbReference>
<dbReference type="PANTHER" id="PTHR43649">
    <property type="entry name" value="ARABINOSE-BINDING PROTEIN-RELATED"/>
    <property type="match status" value="1"/>
</dbReference>
<evidence type="ECO:0000313" key="5">
    <source>
        <dbReference type="Proteomes" id="UP000198680"/>
    </source>
</evidence>
<evidence type="ECO:0000256" key="1">
    <source>
        <dbReference type="ARBA" id="ARBA00008520"/>
    </source>
</evidence>
<dbReference type="Gene3D" id="3.40.190.10">
    <property type="entry name" value="Periplasmic binding protein-like II"/>
    <property type="match status" value="1"/>
</dbReference>
<dbReference type="STRING" id="1137991.SAMN05660642_03662"/>
<name>A0A1G9XEL8_9ACTN</name>
<keyword evidence="3" id="KW-0732">Signal</keyword>
<reference evidence="5" key="1">
    <citation type="submission" date="2016-10" db="EMBL/GenBank/DDBJ databases">
        <authorList>
            <person name="Varghese N."/>
            <person name="Submissions S."/>
        </authorList>
    </citation>
    <scope>NUCLEOTIDE SEQUENCE [LARGE SCALE GENOMIC DNA]</scope>
    <source>
        <strain evidence="5">DSM 45419</strain>
    </source>
</reference>
<evidence type="ECO:0000256" key="2">
    <source>
        <dbReference type="ARBA" id="ARBA00022448"/>
    </source>
</evidence>
<dbReference type="AlphaFoldDB" id="A0A1G9XEL8"/>
<dbReference type="RefSeq" id="WP_091221647.1">
    <property type="nucleotide sequence ID" value="NZ_FNHE01000010.1"/>
</dbReference>
<dbReference type="Pfam" id="PF13416">
    <property type="entry name" value="SBP_bac_8"/>
    <property type="match status" value="1"/>
</dbReference>
<proteinExistence type="inferred from homology"/>